<evidence type="ECO:0008006" key="3">
    <source>
        <dbReference type="Google" id="ProtNLM"/>
    </source>
</evidence>
<comment type="caution">
    <text evidence="1">The sequence shown here is derived from an EMBL/GenBank/DDBJ whole genome shotgun (WGS) entry which is preliminary data.</text>
</comment>
<evidence type="ECO:0000313" key="2">
    <source>
        <dbReference type="Proteomes" id="UP000265520"/>
    </source>
</evidence>
<reference evidence="1 2" key="1">
    <citation type="journal article" date="2018" name="Front. Plant Sci.">
        <title>Red Clover (Trifolium pratense) and Zigzag Clover (T. medium) - A Picture of Genomic Similarities and Differences.</title>
        <authorList>
            <person name="Dluhosova J."/>
            <person name="Istvanek J."/>
            <person name="Nedelnik J."/>
            <person name="Repkova J."/>
        </authorList>
    </citation>
    <scope>NUCLEOTIDE SEQUENCE [LARGE SCALE GENOMIC DNA]</scope>
    <source>
        <strain evidence="2">cv. 10/8</strain>
        <tissue evidence="1">Leaf</tissue>
    </source>
</reference>
<dbReference type="EMBL" id="LXQA010256479">
    <property type="protein sequence ID" value="MCI38488.1"/>
    <property type="molecule type" value="Genomic_DNA"/>
</dbReference>
<feature type="non-terminal residue" evidence="1">
    <location>
        <position position="1"/>
    </location>
</feature>
<evidence type="ECO:0000313" key="1">
    <source>
        <dbReference type="EMBL" id="MCI38488.1"/>
    </source>
</evidence>
<keyword evidence="2" id="KW-1185">Reference proteome</keyword>
<accession>A0A392RPA2</accession>
<organism evidence="1 2">
    <name type="scientific">Trifolium medium</name>
    <dbReference type="NCBI Taxonomy" id="97028"/>
    <lineage>
        <taxon>Eukaryota</taxon>
        <taxon>Viridiplantae</taxon>
        <taxon>Streptophyta</taxon>
        <taxon>Embryophyta</taxon>
        <taxon>Tracheophyta</taxon>
        <taxon>Spermatophyta</taxon>
        <taxon>Magnoliopsida</taxon>
        <taxon>eudicotyledons</taxon>
        <taxon>Gunneridae</taxon>
        <taxon>Pentapetalae</taxon>
        <taxon>rosids</taxon>
        <taxon>fabids</taxon>
        <taxon>Fabales</taxon>
        <taxon>Fabaceae</taxon>
        <taxon>Papilionoideae</taxon>
        <taxon>50 kb inversion clade</taxon>
        <taxon>NPAAA clade</taxon>
        <taxon>Hologalegina</taxon>
        <taxon>IRL clade</taxon>
        <taxon>Trifolieae</taxon>
        <taxon>Trifolium</taxon>
    </lineage>
</organism>
<name>A0A392RPA2_9FABA</name>
<proteinExistence type="predicted"/>
<dbReference type="Proteomes" id="UP000265520">
    <property type="component" value="Unassembled WGS sequence"/>
</dbReference>
<dbReference type="AlphaFoldDB" id="A0A392RPA2"/>
<sequence length="94" mass="10818">HVDDVYVDNFEFSLFNNLVKIFVQGNNTMMVRDLVEVMKPVLAATGHKSYDRIQVTQGDCLLDLKKPLYMVPDEVIYLTEESTLHLVLRLRGGF</sequence>
<protein>
    <recommendedName>
        <fullName evidence="3">Ubiquitin-like domain-containing protein</fullName>
    </recommendedName>
</protein>